<dbReference type="SUPFAM" id="SSF53474">
    <property type="entry name" value="alpha/beta-Hydrolases"/>
    <property type="match status" value="1"/>
</dbReference>
<comment type="similarity">
    <text evidence="1">Belongs to the peptidase S33 family.</text>
</comment>
<evidence type="ECO:0000259" key="3">
    <source>
        <dbReference type="Pfam" id="PF00561"/>
    </source>
</evidence>
<comment type="caution">
    <text evidence="4">The sequence shown here is derived from an EMBL/GenBank/DDBJ whole genome shotgun (WGS) entry which is preliminary data.</text>
</comment>
<dbReference type="InterPro" id="IPR000073">
    <property type="entry name" value="AB_hydrolase_1"/>
</dbReference>
<dbReference type="InterPro" id="IPR051601">
    <property type="entry name" value="Serine_prot/Carboxylest_S33"/>
</dbReference>
<evidence type="ECO:0000256" key="1">
    <source>
        <dbReference type="ARBA" id="ARBA00010088"/>
    </source>
</evidence>
<dbReference type="Gene3D" id="3.40.50.1820">
    <property type="entry name" value="alpha/beta hydrolase"/>
    <property type="match status" value="1"/>
</dbReference>
<dbReference type="Proteomes" id="UP001642406">
    <property type="component" value="Unassembled WGS sequence"/>
</dbReference>
<dbReference type="PANTHER" id="PTHR43248">
    <property type="entry name" value="2-SUCCINYL-6-HYDROXY-2,4-CYCLOHEXADIENE-1-CARBOXYLATE SYNTHASE"/>
    <property type="match status" value="1"/>
</dbReference>
<organism evidence="4 5">
    <name type="scientific">Sporothrix bragantina</name>
    <dbReference type="NCBI Taxonomy" id="671064"/>
    <lineage>
        <taxon>Eukaryota</taxon>
        <taxon>Fungi</taxon>
        <taxon>Dikarya</taxon>
        <taxon>Ascomycota</taxon>
        <taxon>Pezizomycotina</taxon>
        <taxon>Sordariomycetes</taxon>
        <taxon>Sordariomycetidae</taxon>
        <taxon>Ophiostomatales</taxon>
        <taxon>Ophiostomataceae</taxon>
        <taxon>Sporothrix</taxon>
    </lineage>
</organism>
<protein>
    <recommendedName>
        <fullName evidence="3">AB hydrolase-1 domain-containing protein</fullName>
    </recommendedName>
</protein>
<evidence type="ECO:0000313" key="4">
    <source>
        <dbReference type="EMBL" id="CAK7222272.1"/>
    </source>
</evidence>
<gene>
    <name evidence="4" type="ORF">SBRCBS47491_004809</name>
</gene>
<dbReference type="Pfam" id="PF00561">
    <property type="entry name" value="Abhydrolase_1"/>
    <property type="match status" value="1"/>
</dbReference>
<name>A0ABP0BRY6_9PEZI</name>
<feature type="domain" description="AB hydrolase-1" evidence="3">
    <location>
        <begin position="86"/>
        <end position="230"/>
    </location>
</feature>
<dbReference type="EMBL" id="CAWUHC010000038">
    <property type="protein sequence ID" value="CAK7222272.1"/>
    <property type="molecule type" value="Genomic_DNA"/>
</dbReference>
<dbReference type="PANTHER" id="PTHR43248:SF2">
    <property type="entry name" value="PROLYL AMINOPEPTIDASE"/>
    <property type="match status" value="1"/>
</dbReference>
<dbReference type="PRINTS" id="PR00793">
    <property type="entry name" value="PROAMNOPTASE"/>
</dbReference>
<dbReference type="InterPro" id="IPR002410">
    <property type="entry name" value="Peptidase_S33"/>
</dbReference>
<proteinExistence type="inferred from homology"/>
<sequence length="541" mass="60737">MSVLSPLDDAKRPIKAAKFQNDATLEVHDGYMINILSFLVPIDHRTTDVEEITITVRMVIGRSETNAGRKDGVYLPSKPIAVYLVGGPGSDNPPTAQKAMNDFYLDKGFQILYMDYRGMGKSTILRADFLNEEKFPGSGQDGTPTLQNLTPQQQASRLALFRQDNIVRDLEAVRMSLCKFVHGHAEKWTLVGQSYGGWVSFSYLSLYPQSLHMVIVTGGIPPVGQTADAVYKNTYKTLIKACDGFYNRYPHHEANVRNMLDFIAKLGKDASGNNVGIPMPGGGILTPERFLCLGRTLGTTNGDDKVDQALEMCLADKEVGTFSQETLIKIEGWLRFEERPLYAILQEPIYTEPGMPAADWSAERIGKTLEQYWWLEQGAFHKVFSGLPEHVAYREKHFTGKRIYMSAEHIYRFHYDQYQALKPLKSAANILAQKTDWPLLFDAAQLAKNEVPISSLSYNRDMFIDWEHSENTVTKGKVKNIVVDSSEDLMHTAVKDRSGQVLPRIWSGVIQAIGEKLSRQLTDEEGKSAESLIALLEVEKK</sequence>
<accession>A0ABP0BRY6</accession>
<reference evidence="4 5" key="1">
    <citation type="submission" date="2024-01" db="EMBL/GenBank/DDBJ databases">
        <authorList>
            <person name="Allen C."/>
            <person name="Tagirdzhanova G."/>
        </authorList>
    </citation>
    <scope>NUCLEOTIDE SEQUENCE [LARGE SCALE GENOMIC DNA]</scope>
</reference>
<dbReference type="InterPro" id="IPR029058">
    <property type="entry name" value="AB_hydrolase_fold"/>
</dbReference>
<keyword evidence="5" id="KW-1185">Reference proteome</keyword>
<evidence type="ECO:0000256" key="2">
    <source>
        <dbReference type="ARBA" id="ARBA00022801"/>
    </source>
</evidence>
<keyword evidence="2" id="KW-0378">Hydrolase</keyword>
<evidence type="ECO:0000313" key="5">
    <source>
        <dbReference type="Proteomes" id="UP001642406"/>
    </source>
</evidence>